<dbReference type="GO" id="GO:0003993">
    <property type="term" value="F:acid phosphatase activity"/>
    <property type="evidence" value="ECO:0007669"/>
    <property type="project" value="InterPro"/>
</dbReference>
<feature type="signal peptide" evidence="4">
    <location>
        <begin position="1"/>
        <end position="22"/>
    </location>
</feature>
<feature type="chain" id="PRO_5026038054" description="Acid phosphatase" evidence="4">
    <location>
        <begin position="23"/>
        <end position="248"/>
    </location>
</feature>
<name>A0A6G1D5D7_9ORYZ</name>
<evidence type="ECO:0000256" key="4">
    <source>
        <dbReference type="SAM" id="SignalP"/>
    </source>
</evidence>
<dbReference type="SUPFAM" id="SSF56784">
    <property type="entry name" value="HAD-like"/>
    <property type="match status" value="1"/>
</dbReference>
<evidence type="ECO:0000256" key="1">
    <source>
        <dbReference type="ARBA" id="ARBA00022729"/>
    </source>
</evidence>
<keyword evidence="1 4" id="KW-0732">Signal</keyword>
<dbReference type="OrthoDB" id="59415at2759"/>
<dbReference type="EMBL" id="SPHZ02000007">
    <property type="protein sequence ID" value="KAF0907549.1"/>
    <property type="molecule type" value="Genomic_DNA"/>
</dbReference>
<dbReference type="Pfam" id="PF03767">
    <property type="entry name" value="Acid_phosphat_B"/>
    <property type="match status" value="1"/>
</dbReference>
<dbReference type="PANTHER" id="PTHR31284">
    <property type="entry name" value="ACID PHOSPHATASE-LIKE PROTEIN"/>
    <property type="match status" value="1"/>
</dbReference>
<comment type="similarity">
    <text evidence="3">Belongs to the APS1/VSP family.</text>
</comment>
<reference evidence="5 6" key="1">
    <citation type="submission" date="2019-11" db="EMBL/GenBank/DDBJ databases">
        <title>Whole genome sequence of Oryza granulata.</title>
        <authorList>
            <person name="Li W."/>
        </authorList>
    </citation>
    <scope>NUCLEOTIDE SEQUENCE [LARGE SCALE GENOMIC DNA]</scope>
    <source>
        <strain evidence="6">cv. Menghai</strain>
        <tissue evidence="5">Leaf</tissue>
    </source>
</reference>
<organism evidence="5 6">
    <name type="scientific">Oryza meyeriana var. granulata</name>
    <dbReference type="NCBI Taxonomy" id="110450"/>
    <lineage>
        <taxon>Eukaryota</taxon>
        <taxon>Viridiplantae</taxon>
        <taxon>Streptophyta</taxon>
        <taxon>Embryophyta</taxon>
        <taxon>Tracheophyta</taxon>
        <taxon>Spermatophyta</taxon>
        <taxon>Magnoliopsida</taxon>
        <taxon>Liliopsida</taxon>
        <taxon>Poales</taxon>
        <taxon>Poaceae</taxon>
        <taxon>BOP clade</taxon>
        <taxon>Oryzoideae</taxon>
        <taxon>Oryzeae</taxon>
        <taxon>Oryzinae</taxon>
        <taxon>Oryza</taxon>
        <taxon>Oryza meyeriana</taxon>
    </lineage>
</organism>
<dbReference type="InterPro" id="IPR036412">
    <property type="entry name" value="HAD-like_sf"/>
</dbReference>
<dbReference type="InterPro" id="IPR023214">
    <property type="entry name" value="HAD_sf"/>
</dbReference>
<dbReference type="PANTHER" id="PTHR31284:SF32">
    <property type="entry name" value="OS07G0681200 PROTEIN"/>
    <property type="match status" value="1"/>
</dbReference>
<dbReference type="NCBIfam" id="TIGR01675">
    <property type="entry name" value="plant-AP"/>
    <property type="match status" value="1"/>
</dbReference>
<proteinExistence type="inferred from homology"/>
<accession>A0A6G1D5D7</accession>
<evidence type="ECO:0000313" key="5">
    <source>
        <dbReference type="EMBL" id="KAF0907549.1"/>
    </source>
</evidence>
<comment type="caution">
    <text evidence="5">The sequence shown here is derived from an EMBL/GenBank/DDBJ whole genome shotgun (WGS) entry which is preliminary data.</text>
</comment>
<dbReference type="Proteomes" id="UP000479710">
    <property type="component" value="Unassembled WGS sequence"/>
</dbReference>
<keyword evidence="2" id="KW-0325">Glycoprotein</keyword>
<dbReference type="AlphaFoldDB" id="A0A6G1D5D7"/>
<evidence type="ECO:0000256" key="3">
    <source>
        <dbReference type="PIRNR" id="PIRNR002674"/>
    </source>
</evidence>
<evidence type="ECO:0000313" key="6">
    <source>
        <dbReference type="Proteomes" id="UP000479710"/>
    </source>
</evidence>
<gene>
    <name evidence="5" type="ORF">E2562_018362</name>
</gene>
<evidence type="ECO:0008006" key="7">
    <source>
        <dbReference type="Google" id="ProtNLM"/>
    </source>
</evidence>
<dbReference type="InterPro" id="IPR010028">
    <property type="entry name" value="Acid_phosphatase_pln"/>
</dbReference>
<dbReference type="InterPro" id="IPR005519">
    <property type="entry name" value="Acid_phosphat_B-like"/>
</dbReference>
<protein>
    <recommendedName>
        <fullName evidence="7">Acid phosphatase</fullName>
    </recommendedName>
</protein>
<dbReference type="PIRSF" id="PIRSF002674">
    <property type="entry name" value="VSP"/>
    <property type="match status" value="1"/>
</dbReference>
<evidence type="ECO:0000256" key="2">
    <source>
        <dbReference type="ARBA" id="ARBA00023180"/>
    </source>
</evidence>
<dbReference type="InterPro" id="IPR014403">
    <property type="entry name" value="APS1/VSP"/>
</dbReference>
<dbReference type="Gene3D" id="3.40.50.1000">
    <property type="entry name" value="HAD superfamily/HAD-like"/>
    <property type="match status" value="1"/>
</dbReference>
<keyword evidence="6" id="KW-1185">Reference proteome</keyword>
<sequence>MAALAVLMALAAASLAAAVAEGAPWFWPPAGDDPYCLSWRVMVEANNAKNWRTVPPPCVGYVWRYMAWGQYTRDVASVADQIAAYAAQLAAGDDGLDAWVFDVDDTCLSNLFYYQAKQFGAYDPVAFKNWASKAMCPGIPGMAQLFQTLKGRGFRVFILSGRDEQSLASSTAANLAAAGFAGYDRLIMRNEGYRGVSSVVFKSEMRRQLVEGEGYRIRGNVGDQWSDLQGDFLGDRVFKVPNPMYFVP</sequence>